<dbReference type="SMART" id="SM01328">
    <property type="entry name" value="zf-3CxxC"/>
    <property type="match status" value="1"/>
</dbReference>
<dbReference type="Gene3D" id="3.30.160.60">
    <property type="entry name" value="Classic Zinc Finger"/>
    <property type="match status" value="1"/>
</dbReference>
<organism evidence="6 7">
    <name type="scientific">Rachicladosporium monterosium</name>
    <dbReference type="NCBI Taxonomy" id="1507873"/>
    <lineage>
        <taxon>Eukaryota</taxon>
        <taxon>Fungi</taxon>
        <taxon>Dikarya</taxon>
        <taxon>Ascomycota</taxon>
        <taxon>Pezizomycotina</taxon>
        <taxon>Dothideomycetes</taxon>
        <taxon>Dothideomycetidae</taxon>
        <taxon>Cladosporiales</taxon>
        <taxon>Cladosporiaceae</taxon>
        <taxon>Rachicladosporium</taxon>
    </lineage>
</organism>
<dbReference type="SMART" id="SM00355">
    <property type="entry name" value="ZnF_C2H2"/>
    <property type="match status" value="2"/>
</dbReference>
<evidence type="ECO:0000256" key="3">
    <source>
        <dbReference type="ARBA" id="ARBA00022833"/>
    </source>
</evidence>
<dbReference type="Proteomes" id="UP001308179">
    <property type="component" value="Unassembled WGS sequence"/>
</dbReference>
<proteinExistence type="predicted"/>
<keyword evidence="7" id="KW-1185">Reference proteome</keyword>
<dbReference type="Pfam" id="PF00096">
    <property type="entry name" value="zf-C2H2"/>
    <property type="match status" value="1"/>
</dbReference>
<protein>
    <recommendedName>
        <fullName evidence="5">C2H2-type domain-containing protein</fullName>
    </recommendedName>
</protein>
<keyword evidence="3" id="KW-0862">Zinc</keyword>
<evidence type="ECO:0000256" key="1">
    <source>
        <dbReference type="ARBA" id="ARBA00022723"/>
    </source>
</evidence>
<sequence length="165" mass="18658">MALNCEECDRTFGTRGALHQHLRYSPAHTVTFDCDECDRAFDTEQALQQHLQDSSAHVGFPAAGVSQSFDLQPSLHDEVLQLLRAYGLAFDFFTADDPRGILKEHDTSIMGTFTCTNRSCPIVRWTSKQIAITIRQYPGGRYNARVYFQRCESCDSLSRPELDDS</sequence>
<dbReference type="EMBL" id="JAVRRR010000560">
    <property type="protein sequence ID" value="KAK5141586.1"/>
    <property type="molecule type" value="Genomic_DNA"/>
</dbReference>
<feature type="non-terminal residue" evidence="6">
    <location>
        <position position="165"/>
    </location>
</feature>
<evidence type="ECO:0000256" key="2">
    <source>
        <dbReference type="ARBA" id="ARBA00022771"/>
    </source>
</evidence>
<dbReference type="PROSITE" id="PS50157">
    <property type="entry name" value="ZINC_FINGER_C2H2_2"/>
    <property type="match status" value="2"/>
</dbReference>
<reference evidence="6 7" key="1">
    <citation type="submission" date="2023-08" db="EMBL/GenBank/DDBJ databases">
        <title>Black Yeasts Isolated from many extreme environments.</title>
        <authorList>
            <person name="Coleine C."/>
            <person name="Stajich J.E."/>
            <person name="Selbmann L."/>
        </authorList>
    </citation>
    <scope>NUCLEOTIDE SEQUENCE [LARGE SCALE GENOMIC DNA]</scope>
    <source>
        <strain evidence="6 7">CCFEE 5386</strain>
    </source>
</reference>
<dbReference type="InterPro" id="IPR036236">
    <property type="entry name" value="Znf_C2H2_sf"/>
</dbReference>
<gene>
    <name evidence="6" type="ORF">LTR32_005884</name>
</gene>
<keyword evidence="1" id="KW-0479">Metal-binding</keyword>
<evidence type="ECO:0000259" key="5">
    <source>
        <dbReference type="PROSITE" id="PS50157"/>
    </source>
</evidence>
<evidence type="ECO:0000313" key="7">
    <source>
        <dbReference type="Proteomes" id="UP001308179"/>
    </source>
</evidence>
<evidence type="ECO:0000313" key="6">
    <source>
        <dbReference type="EMBL" id="KAK5141586.1"/>
    </source>
</evidence>
<feature type="domain" description="C2H2-type" evidence="5">
    <location>
        <begin position="32"/>
        <end position="62"/>
    </location>
</feature>
<feature type="domain" description="C2H2-type" evidence="5">
    <location>
        <begin position="3"/>
        <end position="29"/>
    </location>
</feature>
<keyword evidence="2 4" id="KW-0863">Zinc-finger</keyword>
<dbReference type="Pfam" id="PF12171">
    <property type="entry name" value="zf-C2H2_jaz"/>
    <property type="match status" value="1"/>
</dbReference>
<dbReference type="InterPro" id="IPR027377">
    <property type="entry name" value="ZAR1/RTP1-5-like_Znf-3CxxC"/>
</dbReference>
<comment type="caution">
    <text evidence="6">The sequence shown here is derived from an EMBL/GenBank/DDBJ whole genome shotgun (WGS) entry which is preliminary data.</text>
</comment>
<accession>A0ABR0L0H5</accession>
<dbReference type="InterPro" id="IPR022755">
    <property type="entry name" value="Znf_C2H2_jaz"/>
</dbReference>
<dbReference type="SUPFAM" id="SSF57667">
    <property type="entry name" value="beta-beta-alpha zinc fingers"/>
    <property type="match status" value="1"/>
</dbReference>
<evidence type="ECO:0000256" key="4">
    <source>
        <dbReference type="PROSITE-ProRule" id="PRU00042"/>
    </source>
</evidence>
<dbReference type="InterPro" id="IPR013087">
    <property type="entry name" value="Znf_C2H2_type"/>
</dbReference>
<dbReference type="Pfam" id="PF13695">
    <property type="entry name" value="Zn_ribbon_3CxxC"/>
    <property type="match status" value="1"/>
</dbReference>
<name>A0ABR0L0H5_9PEZI</name>